<dbReference type="Gene3D" id="1.10.10.10">
    <property type="entry name" value="Winged helix-like DNA-binding domain superfamily/Winged helix DNA-binding domain"/>
    <property type="match status" value="1"/>
</dbReference>
<keyword evidence="3" id="KW-0804">Transcription</keyword>
<keyword evidence="6" id="KW-1185">Reference proteome</keyword>
<evidence type="ECO:0000256" key="2">
    <source>
        <dbReference type="ARBA" id="ARBA00023125"/>
    </source>
</evidence>
<evidence type="ECO:0000313" key="5">
    <source>
        <dbReference type="EMBL" id="OEO30262.1"/>
    </source>
</evidence>
<organism evidence="5 6">
    <name type="scientific">Devosia insulae DS-56</name>
    <dbReference type="NCBI Taxonomy" id="1116389"/>
    <lineage>
        <taxon>Bacteria</taxon>
        <taxon>Pseudomonadati</taxon>
        <taxon>Pseudomonadota</taxon>
        <taxon>Alphaproteobacteria</taxon>
        <taxon>Hyphomicrobiales</taxon>
        <taxon>Devosiaceae</taxon>
        <taxon>Devosia</taxon>
    </lineage>
</organism>
<dbReference type="PROSITE" id="PS50949">
    <property type="entry name" value="HTH_GNTR"/>
    <property type="match status" value="1"/>
</dbReference>
<dbReference type="Proteomes" id="UP000095463">
    <property type="component" value="Unassembled WGS sequence"/>
</dbReference>
<dbReference type="GO" id="GO:0003677">
    <property type="term" value="F:DNA binding"/>
    <property type="evidence" value="ECO:0007669"/>
    <property type="project" value="UniProtKB-KW"/>
</dbReference>
<dbReference type="PANTHER" id="PTHR43537">
    <property type="entry name" value="TRANSCRIPTIONAL REGULATOR, GNTR FAMILY"/>
    <property type="match status" value="1"/>
</dbReference>
<keyword evidence="2" id="KW-0238">DNA-binding</keyword>
<evidence type="ECO:0000256" key="1">
    <source>
        <dbReference type="ARBA" id="ARBA00023015"/>
    </source>
</evidence>
<dbReference type="Pfam" id="PF00392">
    <property type="entry name" value="GntR"/>
    <property type="match status" value="1"/>
</dbReference>
<dbReference type="PANTHER" id="PTHR43537:SF44">
    <property type="entry name" value="GNTR FAMILY REGULATORY PROTEIN"/>
    <property type="match status" value="1"/>
</dbReference>
<sequence>MTAAERVANELTEIILRDLAPGASIPSEADIASRFEVSRLTVREAVKMLVGRGLLHIGRGRRAVVREPDSSVFAALLVSIVRNDPKGLFDLIELRMAMESLSSGLAAKRASRAGVQAIDAAMRDMRASAAEAADGENPEAEARFHESDLQFHEAIAMASGNRVIAFIFEAMAKPLRESFVMSRRGQTLRGAGRVETVEAHQAILDAIRAGDQRAAVDAMRAHLKSTELDIRSHLASGVAAA</sequence>
<evidence type="ECO:0000313" key="6">
    <source>
        <dbReference type="Proteomes" id="UP000095463"/>
    </source>
</evidence>
<comment type="caution">
    <text evidence="5">The sequence shown here is derived from an EMBL/GenBank/DDBJ whole genome shotgun (WGS) entry which is preliminary data.</text>
</comment>
<dbReference type="SMART" id="SM00895">
    <property type="entry name" value="FCD"/>
    <property type="match status" value="1"/>
</dbReference>
<protein>
    <recommendedName>
        <fullName evidence="4">HTH gntR-type domain-containing protein</fullName>
    </recommendedName>
</protein>
<dbReference type="AlphaFoldDB" id="A0A1E5XNT0"/>
<dbReference type="InterPro" id="IPR000524">
    <property type="entry name" value="Tscrpt_reg_HTH_GntR"/>
</dbReference>
<dbReference type="Pfam" id="PF07729">
    <property type="entry name" value="FCD"/>
    <property type="match status" value="1"/>
</dbReference>
<feature type="domain" description="HTH gntR-type" evidence="4">
    <location>
        <begin position="1"/>
        <end position="68"/>
    </location>
</feature>
<dbReference type="PRINTS" id="PR00035">
    <property type="entry name" value="HTHGNTR"/>
</dbReference>
<accession>A0A1E5XNT0</accession>
<name>A0A1E5XNT0_9HYPH</name>
<keyword evidence="1" id="KW-0805">Transcription regulation</keyword>
<dbReference type="GO" id="GO:0003700">
    <property type="term" value="F:DNA-binding transcription factor activity"/>
    <property type="evidence" value="ECO:0007669"/>
    <property type="project" value="InterPro"/>
</dbReference>
<reference evidence="5 6" key="1">
    <citation type="journal article" date="2015" name="Genome Announc.">
        <title>Genome Assemblies of Three Soil-Associated Devosia species: D. insulae, D. limi, and D. soli.</title>
        <authorList>
            <person name="Hassan Y.I."/>
            <person name="Lepp D."/>
            <person name="Zhou T."/>
        </authorList>
    </citation>
    <scope>NUCLEOTIDE SEQUENCE [LARGE SCALE GENOMIC DNA]</scope>
    <source>
        <strain evidence="5 6">DS-56</strain>
    </source>
</reference>
<dbReference type="SMART" id="SM00345">
    <property type="entry name" value="HTH_GNTR"/>
    <property type="match status" value="1"/>
</dbReference>
<proteinExistence type="predicted"/>
<gene>
    <name evidence="5" type="ORF">VW23_022235</name>
</gene>
<dbReference type="InterPro" id="IPR011711">
    <property type="entry name" value="GntR_C"/>
</dbReference>
<dbReference type="SUPFAM" id="SSF48008">
    <property type="entry name" value="GntR ligand-binding domain-like"/>
    <property type="match status" value="1"/>
</dbReference>
<dbReference type="SUPFAM" id="SSF46785">
    <property type="entry name" value="Winged helix' DNA-binding domain"/>
    <property type="match status" value="1"/>
</dbReference>
<evidence type="ECO:0000256" key="3">
    <source>
        <dbReference type="ARBA" id="ARBA00023163"/>
    </source>
</evidence>
<dbReference type="CDD" id="cd07377">
    <property type="entry name" value="WHTH_GntR"/>
    <property type="match status" value="1"/>
</dbReference>
<dbReference type="Gene3D" id="1.20.120.530">
    <property type="entry name" value="GntR ligand-binding domain-like"/>
    <property type="match status" value="1"/>
</dbReference>
<evidence type="ECO:0000259" key="4">
    <source>
        <dbReference type="PROSITE" id="PS50949"/>
    </source>
</evidence>
<dbReference type="InterPro" id="IPR008920">
    <property type="entry name" value="TF_FadR/GntR_C"/>
</dbReference>
<dbReference type="EMBL" id="LAJE02000220">
    <property type="protein sequence ID" value="OEO30262.1"/>
    <property type="molecule type" value="Genomic_DNA"/>
</dbReference>
<dbReference type="InterPro" id="IPR036390">
    <property type="entry name" value="WH_DNA-bd_sf"/>
</dbReference>
<dbReference type="InterPro" id="IPR036388">
    <property type="entry name" value="WH-like_DNA-bd_sf"/>
</dbReference>